<evidence type="ECO:0000259" key="3">
    <source>
        <dbReference type="Pfam" id="PF00294"/>
    </source>
</evidence>
<dbReference type="EMBL" id="UINC01002289">
    <property type="protein sequence ID" value="SUZ95047.1"/>
    <property type="molecule type" value="Genomic_DNA"/>
</dbReference>
<dbReference type="SUPFAM" id="SSF53613">
    <property type="entry name" value="Ribokinase-like"/>
    <property type="match status" value="1"/>
</dbReference>
<name>A0A381RYJ7_9ZZZZ</name>
<feature type="domain" description="Carbohydrate kinase PfkB" evidence="3">
    <location>
        <begin position="145"/>
        <end position="274"/>
    </location>
</feature>
<keyword evidence="2" id="KW-0418">Kinase</keyword>
<keyword evidence="1" id="KW-0808">Transferase</keyword>
<dbReference type="GO" id="GO:0005829">
    <property type="term" value="C:cytosol"/>
    <property type="evidence" value="ECO:0007669"/>
    <property type="project" value="TreeGrafter"/>
</dbReference>
<sequence length="296" mass="31901">MTETILIIGSIALDTIENNRGKREDLIGGSTTYVTVAAGRSVPVNVVGVIGNDFPDEGLEIYQRYANNLVDLECKEGNTFRWGGRYGENMDNRETLFTDLGVFSDFSPRLSAVNKNVSNVFLANIHPSLQLSVINQMAGKPLIVTDTMNLWIETTKNELLEVLKKSDILLINESEAELITGTNNIDRSAVQLQDLGPSTVVIKKGSSGAVLFHGEEKVSIGAYPVKDVIDTTGAGDTFGGGFVSALASGGTFRDALIKGSALASICVEGFGVESLLEVNLEEIKKREKFLHSVLCP</sequence>
<dbReference type="GO" id="GO:0016301">
    <property type="term" value="F:kinase activity"/>
    <property type="evidence" value="ECO:0007669"/>
    <property type="project" value="UniProtKB-KW"/>
</dbReference>
<dbReference type="Gene3D" id="3.40.1190.20">
    <property type="match status" value="1"/>
</dbReference>
<dbReference type="Pfam" id="PF00294">
    <property type="entry name" value="PfkB"/>
    <property type="match status" value="1"/>
</dbReference>
<reference evidence="4" key="1">
    <citation type="submission" date="2018-05" db="EMBL/GenBank/DDBJ databases">
        <authorList>
            <person name="Lanie J.A."/>
            <person name="Ng W.-L."/>
            <person name="Kazmierczak K.M."/>
            <person name="Andrzejewski T.M."/>
            <person name="Davidsen T.M."/>
            <person name="Wayne K.J."/>
            <person name="Tettelin H."/>
            <person name="Glass J.I."/>
            <person name="Rusch D."/>
            <person name="Podicherti R."/>
            <person name="Tsui H.-C.T."/>
            <person name="Winkler M.E."/>
        </authorList>
    </citation>
    <scope>NUCLEOTIDE SEQUENCE</scope>
</reference>
<dbReference type="PANTHER" id="PTHR10584:SF166">
    <property type="entry name" value="RIBOKINASE"/>
    <property type="match status" value="1"/>
</dbReference>
<dbReference type="PANTHER" id="PTHR10584">
    <property type="entry name" value="SUGAR KINASE"/>
    <property type="match status" value="1"/>
</dbReference>
<gene>
    <name evidence="4" type="ORF">METZ01_LOCUS47901</name>
</gene>
<dbReference type="InterPro" id="IPR029056">
    <property type="entry name" value="Ribokinase-like"/>
</dbReference>
<dbReference type="InterPro" id="IPR002173">
    <property type="entry name" value="Carboh/pur_kinase_PfkB_CS"/>
</dbReference>
<protein>
    <recommendedName>
        <fullName evidence="3">Carbohydrate kinase PfkB domain-containing protein</fullName>
    </recommendedName>
</protein>
<dbReference type="AlphaFoldDB" id="A0A381RYJ7"/>
<proteinExistence type="predicted"/>
<evidence type="ECO:0000256" key="2">
    <source>
        <dbReference type="ARBA" id="ARBA00022777"/>
    </source>
</evidence>
<evidence type="ECO:0000313" key="4">
    <source>
        <dbReference type="EMBL" id="SUZ95047.1"/>
    </source>
</evidence>
<organism evidence="4">
    <name type="scientific">marine metagenome</name>
    <dbReference type="NCBI Taxonomy" id="408172"/>
    <lineage>
        <taxon>unclassified sequences</taxon>
        <taxon>metagenomes</taxon>
        <taxon>ecological metagenomes</taxon>
    </lineage>
</organism>
<accession>A0A381RYJ7</accession>
<dbReference type="PROSITE" id="PS00584">
    <property type="entry name" value="PFKB_KINASES_2"/>
    <property type="match status" value="1"/>
</dbReference>
<evidence type="ECO:0000256" key="1">
    <source>
        <dbReference type="ARBA" id="ARBA00022679"/>
    </source>
</evidence>
<dbReference type="InterPro" id="IPR011611">
    <property type="entry name" value="PfkB_dom"/>
</dbReference>